<name>A0AAI8VYB4_9PEZI</name>
<evidence type="ECO:0000313" key="2">
    <source>
        <dbReference type="EMBL" id="CAJ2512840.1"/>
    </source>
</evidence>
<feature type="signal peptide" evidence="1">
    <location>
        <begin position="1"/>
        <end position="19"/>
    </location>
</feature>
<feature type="chain" id="PRO_5042544311" evidence="1">
    <location>
        <begin position="20"/>
        <end position="127"/>
    </location>
</feature>
<dbReference type="AlphaFoldDB" id="A0AAI8VYB4"/>
<proteinExistence type="predicted"/>
<comment type="caution">
    <text evidence="2">The sequence shown here is derived from an EMBL/GenBank/DDBJ whole genome shotgun (WGS) entry which is preliminary data.</text>
</comment>
<keyword evidence="3" id="KW-1185">Reference proteome</keyword>
<protein>
    <submittedName>
        <fullName evidence="2">Uu.00g009590.m01.CDS01</fullName>
    </submittedName>
</protein>
<gene>
    <name evidence="2" type="ORF">KHLLAP_LOCUS13308</name>
</gene>
<sequence>MHTATLTTTLLAFTGLAISTSIPINDHNLALLKRDIGPVTYCSAPSICSPLSVSAAKCETLARGYSDWTIPEGTKCDLYNLGSCDKAFDTGAGKLHNVEGHIDTTTDPRAKNKDVPTVLSLRGRADN</sequence>
<evidence type="ECO:0000313" key="3">
    <source>
        <dbReference type="Proteomes" id="UP001295740"/>
    </source>
</evidence>
<accession>A0AAI8VYB4</accession>
<keyword evidence="1" id="KW-0732">Signal</keyword>
<organism evidence="2 3">
    <name type="scientific">Anthostomella pinea</name>
    <dbReference type="NCBI Taxonomy" id="933095"/>
    <lineage>
        <taxon>Eukaryota</taxon>
        <taxon>Fungi</taxon>
        <taxon>Dikarya</taxon>
        <taxon>Ascomycota</taxon>
        <taxon>Pezizomycotina</taxon>
        <taxon>Sordariomycetes</taxon>
        <taxon>Xylariomycetidae</taxon>
        <taxon>Xylariales</taxon>
        <taxon>Xylariaceae</taxon>
        <taxon>Anthostomella</taxon>
    </lineage>
</organism>
<reference evidence="2" key="1">
    <citation type="submission" date="2023-10" db="EMBL/GenBank/DDBJ databases">
        <authorList>
            <person name="Hackl T."/>
        </authorList>
    </citation>
    <scope>NUCLEOTIDE SEQUENCE</scope>
</reference>
<evidence type="ECO:0000256" key="1">
    <source>
        <dbReference type="SAM" id="SignalP"/>
    </source>
</evidence>
<dbReference type="EMBL" id="CAUWAG010000020">
    <property type="protein sequence ID" value="CAJ2512840.1"/>
    <property type="molecule type" value="Genomic_DNA"/>
</dbReference>
<dbReference type="Proteomes" id="UP001295740">
    <property type="component" value="Unassembled WGS sequence"/>
</dbReference>